<keyword evidence="2" id="KW-0808">Transferase</keyword>
<keyword evidence="2" id="KW-0012">Acyltransferase</keyword>
<dbReference type="PROSITE" id="PS51186">
    <property type="entry name" value="GNAT"/>
    <property type="match status" value="1"/>
</dbReference>
<feature type="domain" description="N-acetyltransferase" evidence="1">
    <location>
        <begin position="1"/>
        <end position="77"/>
    </location>
</feature>
<reference evidence="3" key="1">
    <citation type="journal article" date="2019" name="Int. J. Syst. Evol. Microbiol.">
        <title>The Global Catalogue of Microorganisms (GCM) 10K type strain sequencing project: providing services to taxonomists for standard genome sequencing and annotation.</title>
        <authorList>
            <consortium name="The Broad Institute Genomics Platform"/>
            <consortium name="The Broad Institute Genome Sequencing Center for Infectious Disease"/>
            <person name="Wu L."/>
            <person name="Ma J."/>
        </authorList>
    </citation>
    <scope>NUCLEOTIDE SEQUENCE [LARGE SCALE GENOMIC DNA]</scope>
    <source>
        <strain evidence="3">CGMCC 4.7152</strain>
    </source>
</reference>
<dbReference type="GO" id="GO:0016746">
    <property type="term" value="F:acyltransferase activity"/>
    <property type="evidence" value="ECO:0007669"/>
    <property type="project" value="UniProtKB-KW"/>
</dbReference>
<organism evidence="2 3">
    <name type="scientific">Dactylosporangium cerinum</name>
    <dbReference type="NCBI Taxonomy" id="1434730"/>
    <lineage>
        <taxon>Bacteria</taxon>
        <taxon>Bacillati</taxon>
        <taxon>Actinomycetota</taxon>
        <taxon>Actinomycetes</taxon>
        <taxon>Micromonosporales</taxon>
        <taxon>Micromonosporaceae</taxon>
        <taxon>Dactylosporangium</taxon>
    </lineage>
</organism>
<dbReference type="InterPro" id="IPR016181">
    <property type="entry name" value="Acyl_CoA_acyltransferase"/>
</dbReference>
<keyword evidence="3" id="KW-1185">Reference proteome</keyword>
<dbReference type="EC" id="2.3.1.-" evidence="2"/>
<dbReference type="EMBL" id="JBHSIU010000062">
    <property type="protein sequence ID" value="MFC5004404.1"/>
    <property type="molecule type" value="Genomic_DNA"/>
</dbReference>
<name>A0ABV9W9P7_9ACTN</name>
<sequence>MGQLLELDSSGAWVDTVDGQLCGAAMAGLREGLCYLAHLHVRPALQGRGVGRRLLEAALRYGADARGRLLQHSWLDP</sequence>
<dbReference type="Pfam" id="PF00583">
    <property type="entry name" value="Acetyltransf_1"/>
    <property type="match status" value="1"/>
</dbReference>
<evidence type="ECO:0000313" key="3">
    <source>
        <dbReference type="Proteomes" id="UP001595912"/>
    </source>
</evidence>
<comment type="caution">
    <text evidence="2">The sequence shown here is derived from an EMBL/GenBank/DDBJ whole genome shotgun (WGS) entry which is preliminary data.</text>
</comment>
<dbReference type="InterPro" id="IPR000182">
    <property type="entry name" value="GNAT_dom"/>
</dbReference>
<dbReference type="Gene3D" id="3.40.630.30">
    <property type="match status" value="1"/>
</dbReference>
<dbReference type="SUPFAM" id="SSF55729">
    <property type="entry name" value="Acyl-CoA N-acyltransferases (Nat)"/>
    <property type="match status" value="1"/>
</dbReference>
<accession>A0ABV9W9P7</accession>
<dbReference type="CDD" id="cd04301">
    <property type="entry name" value="NAT_SF"/>
    <property type="match status" value="1"/>
</dbReference>
<evidence type="ECO:0000259" key="1">
    <source>
        <dbReference type="PROSITE" id="PS51186"/>
    </source>
</evidence>
<dbReference type="RefSeq" id="WP_380124267.1">
    <property type="nucleotide sequence ID" value="NZ_JBHSIU010000062.1"/>
</dbReference>
<proteinExistence type="predicted"/>
<evidence type="ECO:0000313" key="2">
    <source>
        <dbReference type="EMBL" id="MFC5004404.1"/>
    </source>
</evidence>
<dbReference type="Proteomes" id="UP001595912">
    <property type="component" value="Unassembled WGS sequence"/>
</dbReference>
<gene>
    <name evidence="2" type="ORF">ACFPIJ_42080</name>
</gene>
<protein>
    <submittedName>
        <fullName evidence="2">GNAT family N-acetyltransferase</fullName>
        <ecNumber evidence="2">2.3.1.-</ecNumber>
    </submittedName>
</protein>